<name>X0WEB0_9ZZZZ</name>
<protein>
    <recommendedName>
        <fullName evidence="3">Glycosyltransferase 2-like domain-containing protein</fullName>
    </recommendedName>
</protein>
<evidence type="ECO:0008006" key="3">
    <source>
        <dbReference type="Google" id="ProtNLM"/>
    </source>
</evidence>
<evidence type="ECO:0000256" key="1">
    <source>
        <dbReference type="SAM" id="MobiDB-lite"/>
    </source>
</evidence>
<accession>X0WEB0</accession>
<comment type="caution">
    <text evidence="2">The sequence shown here is derived from an EMBL/GenBank/DDBJ whole genome shotgun (WGS) entry which is preliminary data.</text>
</comment>
<reference evidence="2" key="1">
    <citation type="journal article" date="2014" name="Front. Microbiol.">
        <title>High frequency of phylogenetically diverse reductive dehalogenase-homologous genes in deep subseafloor sedimentary metagenomes.</title>
        <authorList>
            <person name="Kawai M."/>
            <person name="Futagami T."/>
            <person name="Toyoda A."/>
            <person name="Takaki Y."/>
            <person name="Nishi S."/>
            <person name="Hori S."/>
            <person name="Arai W."/>
            <person name="Tsubouchi T."/>
            <person name="Morono Y."/>
            <person name="Uchiyama I."/>
            <person name="Ito T."/>
            <person name="Fujiyama A."/>
            <person name="Inagaki F."/>
            <person name="Takami H."/>
        </authorList>
    </citation>
    <scope>NUCLEOTIDE SEQUENCE</scope>
    <source>
        <strain evidence="2">Expedition CK06-06</strain>
    </source>
</reference>
<gene>
    <name evidence="2" type="ORF">S01H1_71661</name>
</gene>
<organism evidence="2">
    <name type="scientific">marine sediment metagenome</name>
    <dbReference type="NCBI Taxonomy" id="412755"/>
    <lineage>
        <taxon>unclassified sequences</taxon>
        <taxon>metagenomes</taxon>
        <taxon>ecological metagenomes</taxon>
    </lineage>
</organism>
<evidence type="ECO:0000313" key="2">
    <source>
        <dbReference type="EMBL" id="GAG29339.1"/>
    </source>
</evidence>
<proteinExistence type="predicted"/>
<feature type="region of interest" description="Disordered" evidence="1">
    <location>
        <begin position="1"/>
        <end position="24"/>
    </location>
</feature>
<feature type="non-terminal residue" evidence="2">
    <location>
        <position position="223"/>
    </location>
</feature>
<dbReference type="EMBL" id="BARS01047733">
    <property type="protein sequence ID" value="GAG29339.1"/>
    <property type="molecule type" value="Genomic_DNA"/>
</dbReference>
<dbReference type="AlphaFoldDB" id="X0WEB0"/>
<sequence>MSHATSADTVESIEEMPHATAVKKPEGWDRKMGLGRRLAVNMAVQEGAEFVLHIDLDRLTHWILSYEDELIAVLKRDIPTHDFLIIGRTERAFGTHPGQQREPESDTNEAISRALDMRVDVTSGCSSFRGDVGHAIVRMSASSDFSSTDTEWPLLARLGGFTVGYIATEGLEFETPDRYADCIAEIGYGAWVRELFDDAQLAYRWQLARASIDIIGHTLRKYG</sequence>